<dbReference type="EMBL" id="FMZP01000023">
    <property type="protein sequence ID" value="SDD44644.1"/>
    <property type="molecule type" value="Genomic_DNA"/>
</dbReference>
<dbReference type="Proteomes" id="UP000324021">
    <property type="component" value="Unassembled WGS sequence"/>
</dbReference>
<gene>
    <name evidence="1" type="ORF">SAMN05192552_102340</name>
</gene>
<evidence type="ECO:0000313" key="1">
    <source>
        <dbReference type="EMBL" id="SDD44644.1"/>
    </source>
</evidence>
<sequence>MRGLETAREYGWLEADYDDPEFTALNTLVANVFSGGSITATNYQ</sequence>
<evidence type="ECO:0000313" key="2">
    <source>
        <dbReference type="Proteomes" id="UP000324021"/>
    </source>
</evidence>
<accession>A0A1G6UTR1</accession>
<proteinExistence type="predicted"/>
<reference evidence="1 2" key="1">
    <citation type="submission" date="2016-10" db="EMBL/GenBank/DDBJ databases">
        <authorList>
            <person name="Varghese N."/>
            <person name="Submissions S."/>
        </authorList>
    </citation>
    <scope>NUCLEOTIDE SEQUENCE [LARGE SCALE GENOMIC DNA]</scope>
    <source>
        <strain evidence="1 2">CDM_1</strain>
    </source>
</reference>
<protein>
    <submittedName>
        <fullName evidence="1">Uncharacterized protein</fullName>
    </submittedName>
</protein>
<organism evidence="1 2">
    <name type="scientific">Natrinema hispanicum</name>
    <dbReference type="NCBI Taxonomy" id="392421"/>
    <lineage>
        <taxon>Archaea</taxon>
        <taxon>Methanobacteriati</taxon>
        <taxon>Methanobacteriota</taxon>
        <taxon>Stenosarchaea group</taxon>
        <taxon>Halobacteria</taxon>
        <taxon>Halobacteriales</taxon>
        <taxon>Natrialbaceae</taxon>
        <taxon>Natrinema</taxon>
    </lineage>
</organism>
<dbReference type="AlphaFoldDB" id="A0A1G6UTR1"/>
<name>A0A1G6UTR1_9EURY</name>